<dbReference type="EMBL" id="CP033915">
    <property type="protein sequence ID" value="AZA85479.1"/>
    <property type="molecule type" value="Genomic_DNA"/>
</dbReference>
<name>A0AAD0YBW2_9FLAO</name>
<evidence type="ECO:0000313" key="4">
    <source>
        <dbReference type="Proteomes" id="UP000274073"/>
    </source>
</evidence>
<reference evidence="4 5" key="1">
    <citation type="submission" date="2018-11" db="EMBL/GenBank/DDBJ databases">
        <title>Proposal to divide the Flavobacteriaceae and reorganize its genera based on Amino Acid Identity values calculated from whole genome sequences.</title>
        <authorList>
            <person name="Nicholson A.C."/>
            <person name="Gulvik C.A."/>
            <person name="Whitney A.M."/>
            <person name="Humrighouse B.W."/>
            <person name="Bell M."/>
            <person name="Holmes B."/>
            <person name="Steigerwalt A.G."/>
            <person name="Villarma A."/>
            <person name="Sheth M."/>
            <person name="Batra D."/>
            <person name="Pryor J."/>
            <person name="Bernardet J.-F."/>
            <person name="Hugo C."/>
            <person name="Kampfer P."/>
            <person name="Newman J."/>
            <person name="McQuiston J.R."/>
        </authorList>
    </citation>
    <scope>NUCLEOTIDE SEQUENCE [LARGE SCALE GENOMIC DNA]</scope>
    <source>
        <strain evidence="2 4">G0207</strain>
        <strain evidence="3 5">H5143</strain>
    </source>
</reference>
<keyword evidence="5" id="KW-1185">Reference proteome</keyword>
<proteinExistence type="predicted"/>
<dbReference type="RefSeq" id="WP_123853426.1">
    <property type="nucleotide sequence ID" value="NZ_CP033912.1"/>
</dbReference>
<dbReference type="Pfam" id="PF13650">
    <property type="entry name" value="Asp_protease_2"/>
    <property type="match status" value="1"/>
</dbReference>
<organism evidence="2 4">
    <name type="scientific">Chryseobacterium shandongense</name>
    <dbReference type="NCBI Taxonomy" id="1493872"/>
    <lineage>
        <taxon>Bacteria</taxon>
        <taxon>Pseudomonadati</taxon>
        <taxon>Bacteroidota</taxon>
        <taxon>Flavobacteriia</taxon>
        <taxon>Flavobacteriales</taxon>
        <taxon>Weeksellaceae</taxon>
        <taxon>Chryseobacterium group</taxon>
        <taxon>Chryseobacterium</taxon>
    </lineage>
</organism>
<gene>
    <name evidence="2" type="ORF">EG349_01075</name>
    <name evidence="3" type="ORF">EG353_19545</name>
</gene>
<dbReference type="AlphaFoldDB" id="A0AAD0YBW2"/>
<dbReference type="InterPro" id="IPR036034">
    <property type="entry name" value="PDZ_sf"/>
</dbReference>
<dbReference type="EMBL" id="CP033912">
    <property type="protein sequence ID" value="AZA97586.1"/>
    <property type="molecule type" value="Genomic_DNA"/>
</dbReference>
<protein>
    <recommendedName>
        <fullName evidence="1">PDZ domain-containing protein</fullName>
    </recommendedName>
</protein>
<dbReference type="Proteomes" id="UP000274073">
    <property type="component" value="Chromosome"/>
</dbReference>
<sequence>MKLKFNFLIFISAINIYAQQIKLPFELSKDSKAIFIKLPMENQKDSLLYFFDTGAGTTLLDKKTAEKYGLKANYQTEVTGAGGKKLYDVMTNEKIFLDRSEFVDSINIVLDDLARLNTFYEKKFDGIIGASILTNYLTSIDFEANTMTLYQFDDYLNYDGYEKISFEFFSGIPKIPLTFELRNNEKFSGDILFDSGARLTLLVNTPYQEKNKLADKIDEKSLYSSRNLSNNTNYIKGLIKSIQLGNTIIKNKNLAVSLASDKQGVSSLDNLLGILGSEIINRFNFIIDYKNKYLYLKPNNLFDNDFEKLFKPLSFEFSDERKEILISNILVNSDAYKKGLRKGHKIISINNVIGKDIYTYDQMLQSNKRKIVIRYIDSDNQVKSVKIKLRK</sequence>
<evidence type="ECO:0000313" key="5">
    <source>
        <dbReference type="Proteomes" id="UP000281741"/>
    </source>
</evidence>
<dbReference type="SMART" id="SM00228">
    <property type="entry name" value="PDZ"/>
    <property type="match status" value="1"/>
</dbReference>
<evidence type="ECO:0000313" key="3">
    <source>
        <dbReference type="EMBL" id="AZA97586.1"/>
    </source>
</evidence>
<accession>A0AAD0YBW2</accession>
<dbReference type="InterPro" id="IPR021109">
    <property type="entry name" value="Peptidase_aspartic_dom_sf"/>
</dbReference>
<dbReference type="Gene3D" id="2.40.70.10">
    <property type="entry name" value="Acid Proteases"/>
    <property type="match status" value="2"/>
</dbReference>
<evidence type="ECO:0000313" key="2">
    <source>
        <dbReference type="EMBL" id="AZA85479.1"/>
    </source>
</evidence>
<dbReference type="SUPFAM" id="SSF50156">
    <property type="entry name" value="PDZ domain-like"/>
    <property type="match status" value="1"/>
</dbReference>
<dbReference type="Proteomes" id="UP000281741">
    <property type="component" value="Chromosome"/>
</dbReference>
<dbReference type="Gene3D" id="2.30.42.10">
    <property type="match status" value="1"/>
</dbReference>
<dbReference type="SUPFAM" id="SSF50630">
    <property type="entry name" value="Acid proteases"/>
    <property type="match status" value="1"/>
</dbReference>
<feature type="domain" description="PDZ" evidence="1">
    <location>
        <begin position="311"/>
        <end position="379"/>
    </location>
</feature>
<dbReference type="InterPro" id="IPR001478">
    <property type="entry name" value="PDZ"/>
</dbReference>
<evidence type="ECO:0000259" key="1">
    <source>
        <dbReference type="SMART" id="SM00228"/>
    </source>
</evidence>